<evidence type="ECO:0000313" key="3">
    <source>
        <dbReference type="EMBL" id="ABJ84934.1"/>
    </source>
</evidence>
<feature type="signal peptide" evidence="1">
    <location>
        <begin position="1"/>
        <end position="33"/>
    </location>
</feature>
<dbReference type="Pfam" id="PF07589">
    <property type="entry name" value="PEP-CTERM"/>
    <property type="match status" value="1"/>
</dbReference>
<dbReference type="InParanoid" id="Q01ZI1"/>
<dbReference type="KEGG" id="sus:Acid_3967"/>
<proteinExistence type="predicted"/>
<protein>
    <recommendedName>
        <fullName evidence="2">Ice-binding protein C-terminal domain-containing protein</fullName>
    </recommendedName>
</protein>
<reference evidence="3" key="1">
    <citation type="submission" date="2006-10" db="EMBL/GenBank/DDBJ databases">
        <title>Complete sequence of Solibacter usitatus Ellin6076.</title>
        <authorList>
            <consortium name="US DOE Joint Genome Institute"/>
            <person name="Copeland A."/>
            <person name="Lucas S."/>
            <person name="Lapidus A."/>
            <person name="Barry K."/>
            <person name="Detter J.C."/>
            <person name="Glavina del Rio T."/>
            <person name="Hammon N."/>
            <person name="Israni S."/>
            <person name="Dalin E."/>
            <person name="Tice H."/>
            <person name="Pitluck S."/>
            <person name="Thompson L.S."/>
            <person name="Brettin T."/>
            <person name="Bruce D."/>
            <person name="Han C."/>
            <person name="Tapia R."/>
            <person name="Gilna P."/>
            <person name="Schmutz J."/>
            <person name="Larimer F."/>
            <person name="Land M."/>
            <person name="Hauser L."/>
            <person name="Kyrpides N."/>
            <person name="Mikhailova N."/>
            <person name="Janssen P.H."/>
            <person name="Kuske C.R."/>
            <person name="Richardson P."/>
        </authorList>
    </citation>
    <scope>NUCLEOTIDE SEQUENCE</scope>
    <source>
        <strain evidence="3">Ellin6076</strain>
    </source>
</reference>
<dbReference type="InterPro" id="IPR013424">
    <property type="entry name" value="Ice-binding_C"/>
</dbReference>
<name>Q01ZI1_SOLUE</name>
<evidence type="ECO:0000259" key="2">
    <source>
        <dbReference type="Pfam" id="PF07589"/>
    </source>
</evidence>
<feature type="domain" description="Ice-binding protein C-terminal" evidence="2">
    <location>
        <begin position="262"/>
        <end position="283"/>
    </location>
</feature>
<organism evidence="3">
    <name type="scientific">Solibacter usitatus (strain Ellin6076)</name>
    <dbReference type="NCBI Taxonomy" id="234267"/>
    <lineage>
        <taxon>Bacteria</taxon>
        <taxon>Pseudomonadati</taxon>
        <taxon>Acidobacteriota</taxon>
        <taxon>Terriglobia</taxon>
        <taxon>Bryobacterales</taxon>
        <taxon>Solibacteraceae</taxon>
        <taxon>Candidatus Solibacter</taxon>
    </lineage>
</organism>
<keyword evidence="1" id="KW-0732">Signal</keyword>
<sequence precursor="true">MNQRQLLCSSWKPVRRILLASIFAAGMATQAFAGFIVFEGTGANPAAITPTRDAFRTAVGGGTAAGANGDFGGVRREINWDGVPAGSSDPNLMPADFFNTTSPRGVVFSTPGTGFLVSSNAGGATPILFGFPNDFQAFSPQKLFTAVNSDITDVNFFLPGTTTKATTTAFGVMFVDVEVAGSTHVDFFDANNNLIFTRNAEVAGNQGFSFVGAVANAGEQIARVRITSGANTIVSNGVLGDPNSDIVVMDDFLYATPAAASAPEPASFTLLGAGILAFAFTRKRLSR</sequence>
<dbReference type="EMBL" id="CP000473">
    <property type="protein sequence ID" value="ABJ84934.1"/>
    <property type="molecule type" value="Genomic_DNA"/>
</dbReference>
<dbReference type="HOGENOM" id="CLU_075196_0_0_0"/>
<evidence type="ECO:0000256" key="1">
    <source>
        <dbReference type="SAM" id="SignalP"/>
    </source>
</evidence>
<gene>
    <name evidence="3" type="ordered locus">Acid_3967</name>
</gene>
<feature type="chain" id="PRO_5004162989" description="Ice-binding protein C-terminal domain-containing protein" evidence="1">
    <location>
        <begin position="34"/>
        <end position="287"/>
    </location>
</feature>
<dbReference type="eggNOG" id="COG2931">
    <property type="taxonomic scope" value="Bacteria"/>
</dbReference>
<accession>Q01ZI1</accession>
<dbReference type="AlphaFoldDB" id="Q01ZI1"/>